<reference evidence="2" key="1">
    <citation type="submission" date="2022-07" db="EMBL/GenBank/DDBJ databases">
        <authorList>
            <person name="Macas J."/>
            <person name="Novak P."/>
            <person name="Neumann P."/>
        </authorList>
    </citation>
    <scope>NUCLEOTIDE SEQUENCE</scope>
</reference>
<dbReference type="NCBIfam" id="TIGR01640">
    <property type="entry name" value="F_box_assoc_1"/>
    <property type="match status" value="1"/>
</dbReference>
<dbReference type="InterPro" id="IPR017451">
    <property type="entry name" value="F-box-assoc_interact_dom"/>
</dbReference>
<dbReference type="Gene3D" id="1.20.1280.50">
    <property type="match status" value="1"/>
</dbReference>
<proteinExistence type="predicted"/>
<dbReference type="Pfam" id="PF12937">
    <property type="entry name" value="F-box-like"/>
    <property type="match status" value="1"/>
</dbReference>
<dbReference type="InterPro" id="IPR050796">
    <property type="entry name" value="SCF_F-box_component"/>
</dbReference>
<accession>A0AAV0DPR7</accession>
<comment type="caution">
    <text evidence="2">The sequence shown here is derived from an EMBL/GenBank/DDBJ whole genome shotgun (WGS) entry which is preliminary data.</text>
</comment>
<evidence type="ECO:0000259" key="1">
    <source>
        <dbReference type="SMART" id="SM00256"/>
    </source>
</evidence>
<dbReference type="Pfam" id="PF07734">
    <property type="entry name" value="FBA_1"/>
    <property type="match status" value="1"/>
</dbReference>
<gene>
    <name evidence="2" type="ORF">CEPIT_LOCUS16421</name>
</gene>
<dbReference type="CDD" id="cd09917">
    <property type="entry name" value="F-box_SF"/>
    <property type="match status" value="1"/>
</dbReference>
<dbReference type="InterPro" id="IPR006527">
    <property type="entry name" value="F-box-assoc_dom_typ1"/>
</dbReference>
<dbReference type="Proteomes" id="UP001152523">
    <property type="component" value="Unassembled WGS sequence"/>
</dbReference>
<sequence>MDLPKTKKRRSTRLLLKHEKKVAEGEPKTTFVCLPPEIIKHILSRLPNVKSILQSMSVCRSWELCARDPYDIQLHFSQSSVTQSKLLYLYSSFKNELHSVDFSDINEKGLIGFHPVTKDYKAFCIPITSNRDDSRSRAYVYSLCRNEWIPLGELPYKIDRFCTEGVLVHGRLHWLTVQNKGKSNPFPNIISIDLMDYSVKEVPMPTEVIFRKSKRSQHVDLGGCLSVGVRRNDSRMHIWVMKTYGMESSWVKQYVFGSEFLKFDRKFWCLREEMLLIVCLLNNEEILIS</sequence>
<name>A0AAV0DPR7_9ASTE</name>
<dbReference type="InterPro" id="IPR001810">
    <property type="entry name" value="F-box_dom"/>
</dbReference>
<evidence type="ECO:0000313" key="2">
    <source>
        <dbReference type="EMBL" id="CAH9103406.1"/>
    </source>
</evidence>
<feature type="domain" description="F-box" evidence="1">
    <location>
        <begin position="34"/>
        <end position="75"/>
    </location>
</feature>
<dbReference type="SUPFAM" id="SSF81383">
    <property type="entry name" value="F-box domain"/>
    <property type="match status" value="1"/>
</dbReference>
<dbReference type="PANTHER" id="PTHR31672">
    <property type="entry name" value="BNACNNG10540D PROTEIN"/>
    <property type="match status" value="1"/>
</dbReference>
<dbReference type="InterPro" id="IPR036047">
    <property type="entry name" value="F-box-like_dom_sf"/>
</dbReference>
<dbReference type="EMBL" id="CAMAPF010000121">
    <property type="protein sequence ID" value="CAH9103406.1"/>
    <property type="molecule type" value="Genomic_DNA"/>
</dbReference>
<protein>
    <recommendedName>
        <fullName evidence="1">F-box domain-containing protein</fullName>
    </recommendedName>
</protein>
<dbReference type="SMART" id="SM00256">
    <property type="entry name" value="FBOX"/>
    <property type="match status" value="1"/>
</dbReference>
<keyword evidence="3" id="KW-1185">Reference proteome</keyword>
<dbReference type="AlphaFoldDB" id="A0AAV0DPR7"/>
<evidence type="ECO:0000313" key="3">
    <source>
        <dbReference type="Proteomes" id="UP001152523"/>
    </source>
</evidence>
<organism evidence="2 3">
    <name type="scientific">Cuscuta epithymum</name>
    <dbReference type="NCBI Taxonomy" id="186058"/>
    <lineage>
        <taxon>Eukaryota</taxon>
        <taxon>Viridiplantae</taxon>
        <taxon>Streptophyta</taxon>
        <taxon>Embryophyta</taxon>
        <taxon>Tracheophyta</taxon>
        <taxon>Spermatophyta</taxon>
        <taxon>Magnoliopsida</taxon>
        <taxon>eudicotyledons</taxon>
        <taxon>Gunneridae</taxon>
        <taxon>Pentapetalae</taxon>
        <taxon>asterids</taxon>
        <taxon>lamiids</taxon>
        <taxon>Solanales</taxon>
        <taxon>Convolvulaceae</taxon>
        <taxon>Cuscuteae</taxon>
        <taxon>Cuscuta</taxon>
        <taxon>Cuscuta subgen. Cuscuta</taxon>
    </lineage>
</organism>